<evidence type="ECO:0000256" key="3">
    <source>
        <dbReference type="SAM" id="Phobius"/>
    </source>
</evidence>
<dbReference type="PANTHER" id="PTHR30576:SF20">
    <property type="entry name" value="QUINOVOSAMINEPHOSPHOTRANSFERAE-RELATED"/>
    <property type="match status" value="1"/>
</dbReference>
<evidence type="ECO:0000256" key="1">
    <source>
        <dbReference type="ARBA" id="ARBA00006464"/>
    </source>
</evidence>
<dbReference type="Proteomes" id="UP001431963">
    <property type="component" value="Unassembled WGS sequence"/>
</dbReference>
<comment type="similarity">
    <text evidence="1">Belongs to the bacterial sugar transferase family.</text>
</comment>
<proteinExistence type="inferred from homology"/>
<keyword evidence="2" id="KW-0270">Exopolysaccharide synthesis</keyword>
<evidence type="ECO:0000256" key="2">
    <source>
        <dbReference type="ARBA" id="ARBA00023169"/>
    </source>
</evidence>
<dbReference type="EC" id="2.7.8.-" evidence="5"/>
<dbReference type="RefSeq" id="WP_335422846.1">
    <property type="nucleotide sequence ID" value="NZ_JBALHR010000005.1"/>
</dbReference>
<gene>
    <name evidence="5" type="ORF">V6590_11005</name>
</gene>
<keyword evidence="5" id="KW-0808">Transferase</keyword>
<evidence type="ECO:0000313" key="6">
    <source>
        <dbReference type="Proteomes" id="UP001431963"/>
    </source>
</evidence>
<dbReference type="GO" id="GO:0016740">
    <property type="term" value="F:transferase activity"/>
    <property type="evidence" value="ECO:0007669"/>
    <property type="project" value="UniProtKB-KW"/>
</dbReference>
<dbReference type="Pfam" id="PF02397">
    <property type="entry name" value="Bac_transf"/>
    <property type="match status" value="1"/>
</dbReference>
<reference evidence="5" key="1">
    <citation type="submission" date="2024-02" db="EMBL/GenBank/DDBJ databases">
        <title>Genome sequences of strain Gemmobacter sp. JM10B15.</title>
        <authorList>
            <person name="Zhang M."/>
        </authorList>
    </citation>
    <scope>NUCLEOTIDE SEQUENCE</scope>
    <source>
        <strain evidence="5">JM10B15</strain>
    </source>
</reference>
<dbReference type="InterPro" id="IPR003362">
    <property type="entry name" value="Bact_transf"/>
</dbReference>
<sequence>MTPQKRLFDIALALLLMAVLALPFALLLLVLLVKDGRPLFYVSERMRAPGRPFALWKLRTMTVVVSDSGVSGGDKASRVTPTGRMLRRARLDEIPQLWNVLRGDMSFVGPRPPLRIYVERFPDLYARVLQSRPGITGLASLHYHRHEAWILAQCRTAAETDAAYSRRCVPAKAKLDLIYQQNQSLCLDLKLIAQTGFGVLLRPFFRKRAE</sequence>
<keyword evidence="3" id="KW-0472">Membrane</keyword>
<keyword evidence="3" id="KW-0812">Transmembrane</keyword>
<name>A0ABU8BVG4_9RHOB</name>
<evidence type="ECO:0000259" key="4">
    <source>
        <dbReference type="Pfam" id="PF02397"/>
    </source>
</evidence>
<protein>
    <submittedName>
        <fullName evidence="5">Sugar transferase</fullName>
        <ecNumber evidence="5">2.7.8.-</ecNumber>
    </submittedName>
</protein>
<organism evidence="5 6">
    <name type="scientific">Gemmobacter denitrificans</name>
    <dbReference type="NCBI Taxonomy" id="3123040"/>
    <lineage>
        <taxon>Bacteria</taxon>
        <taxon>Pseudomonadati</taxon>
        <taxon>Pseudomonadota</taxon>
        <taxon>Alphaproteobacteria</taxon>
        <taxon>Rhodobacterales</taxon>
        <taxon>Paracoccaceae</taxon>
        <taxon>Gemmobacter</taxon>
    </lineage>
</organism>
<keyword evidence="6" id="KW-1185">Reference proteome</keyword>
<dbReference type="PANTHER" id="PTHR30576">
    <property type="entry name" value="COLANIC BIOSYNTHESIS UDP-GLUCOSE LIPID CARRIER TRANSFERASE"/>
    <property type="match status" value="1"/>
</dbReference>
<feature type="domain" description="Bacterial sugar transferase" evidence="4">
    <location>
        <begin position="5"/>
        <end position="199"/>
    </location>
</feature>
<keyword evidence="3" id="KW-1133">Transmembrane helix</keyword>
<evidence type="ECO:0000313" key="5">
    <source>
        <dbReference type="EMBL" id="MEH7828681.1"/>
    </source>
</evidence>
<comment type="caution">
    <text evidence="5">The sequence shown here is derived from an EMBL/GenBank/DDBJ whole genome shotgun (WGS) entry which is preliminary data.</text>
</comment>
<dbReference type="EMBL" id="JBALHR010000005">
    <property type="protein sequence ID" value="MEH7828681.1"/>
    <property type="molecule type" value="Genomic_DNA"/>
</dbReference>
<accession>A0ABU8BVG4</accession>
<feature type="transmembrane region" description="Helical" evidence="3">
    <location>
        <begin position="12"/>
        <end position="33"/>
    </location>
</feature>